<dbReference type="Proteomes" id="UP000225320">
    <property type="component" value="Unassembled WGS sequence"/>
</dbReference>
<reference evidence="1 2" key="1">
    <citation type="submission" date="2017-09" db="EMBL/GenBank/DDBJ databases">
        <title>Large-scale bioinformatics analysis of Bacillus genomes uncovers conserved roles of natural products in bacterial physiology.</title>
        <authorList>
            <consortium name="Agbiome Team Llc"/>
            <person name="Bleich R.M."/>
            <person name="Grubbs K.J."/>
            <person name="Santa Maria K.C."/>
            <person name="Allen S.E."/>
            <person name="Farag S."/>
            <person name="Shank E.A."/>
            <person name="Bowers A."/>
        </authorList>
    </citation>
    <scope>NUCLEOTIDE SEQUENCE [LARGE SCALE GENOMIC DNA]</scope>
    <source>
        <strain evidence="1 2">AFS094862</strain>
    </source>
</reference>
<sequence>MEFMIDLNTFADGALSERFHQEFERVMENMNDLNTDPKKARKIVVTLSFSGDQKREVWNCQIQATSKLAPTEAVESKILLDMDQNGNLVGQELASGLKGQYFMDLQGDVRTDVGQPVEEAEVVEHNKAADKQTVVIDYLKTKSN</sequence>
<dbReference type="EMBL" id="NVOI01000096">
    <property type="protein sequence ID" value="PGG86342.1"/>
    <property type="molecule type" value="Genomic_DNA"/>
</dbReference>
<gene>
    <name evidence="1" type="ORF">CON73_23585</name>
</gene>
<evidence type="ECO:0000313" key="2">
    <source>
        <dbReference type="Proteomes" id="UP000225320"/>
    </source>
</evidence>
<protein>
    <submittedName>
        <fullName evidence="1">Replication terminator protein</fullName>
    </submittedName>
</protein>
<dbReference type="RefSeq" id="WP_098643638.1">
    <property type="nucleotide sequence ID" value="NZ_NVFS01000091.1"/>
</dbReference>
<proteinExistence type="predicted"/>
<name>A0A2B5CV14_9BACI</name>
<comment type="caution">
    <text evidence="1">The sequence shown here is derived from an EMBL/GenBank/DDBJ whole genome shotgun (WGS) entry which is preliminary data.</text>
</comment>
<organism evidence="1 2">
    <name type="scientific">Bacillus toyonensis</name>
    <dbReference type="NCBI Taxonomy" id="155322"/>
    <lineage>
        <taxon>Bacteria</taxon>
        <taxon>Bacillati</taxon>
        <taxon>Bacillota</taxon>
        <taxon>Bacilli</taxon>
        <taxon>Bacillales</taxon>
        <taxon>Bacillaceae</taxon>
        <taxon>Bacillus</taxon>
        <taxon>Bacillus cereus group</taxon>
    </lineage>
</organism>
<accession>A0A2B5CV14</accession>
<dbReference type="AlphaFoldDB" id="A0A2B5CV14"/>
<evidence type="ECO:0000313" key="1">
    <source>
        <dbReference type="EMBL" id="PGG86342.1"/>
    </source>
</evidence>